<feature type="transmembrane region" description="Helical" evidence="6">
    <location>
        <begin position="38"/>
        <end position="61"/>
    </location>
</feature>
<feature type="transmembrane region" description="Helical" evidence="6">
    <location>
        <begin position="273"/>
        <end position="291"/>
    </location>
</feature>
<evidence type="ECO:0000256" key="5">
    <source>
        <dbReference type="ARBA" id="ARBA00023136"/>
    </source>
</evidence>
<comment type="subcellular location">
    <subcellularLocation>
        <location evidence="1">Cell membrane</location>
        <topology evidence="1">Multi-pass membrane protein</topology>
    </subcellularLocation>
</comment>
<feature type="transmembrane region" description="Helical" evidence="6">
    <location>
        <begin position="188"/>
        <end position="210"/>
    </location>
</feature>
<evidence type="ECO:0000256" key="6">
    <source>
        <dbReference type="SAM" id="Phobius"/>
    </source>
</evidence>
<feature type="transmembrane region" description="Helical" evidence="6">
    <location>
        <begin position="238"/>
        <end position="261"/>
    </location>
</feature>
<name>A0A4R5AT74_9ACTN</name>
<evidence type="ECO:0000256" key="3">
    <source>
        <dbReference type="ARBA" id="ARBA00022692"/>
    </source>
</evidence>
<dbReference type="Pfam" id="PF03706">
    <property type="entry name" value="LPG_synthase_TM"/>
    <property type="match status" value="1"/>
</dbReference>
<evidence type="ECO:0000313" key="8">
    <source>
        <dbReference type="Proteomes" id="UP000294513"/>
    </source>
</evidence>
<feature type="transmembrane region" description="Helical" evidence="6">
    <location>
        <begin position="303"/>
        <end position="327"/>
    </location>
</feature>
<reference evidence="7 8" key="1">
    <citation type="submission" date="2019-03" db="EMBL/GenBank/DDBJ databases">
        <title>Draft genome sequences of novel Actinobacteria.</title>
        <authorList>
            <person name="Sahin N."/>
            <person name="Ay H."/>
            <person name="Saygin H."/>
        </authorList>
    </citation>
    <scope>NUCLEOTIDE SEQUENCE [LARGE SCALE GENOMIC DNA]</scope>
    <source>
        <strain evidence="7 8">H3C3</strain>
    </source>
</reference>
<dbReference type="PANTHER" id="PTHR39087:SF2">
    <property type="entry name" value="UPF0104 MEMBRANE PROTEIN MJ1595"/>
    <property type="match status" value="1"/>
</dbReference>
<comment type="caution">
    <text evidence="7">The sequence shown here is derived from an EMBL/GenBank/DDBJ whole genome shotgun (WGS) entry which is preliminary data.</text>
</comment>
<feature type="transmembrane region" description="Helical" evidence="6">
    <location>
        <begin position="145"/>
        <end position="168"/>
    </location>
</feature>
<keyword evidence="5 6" id="KW-0472">Membrane</keyword>
<organism evidence="7 8">
    <name type="scientific">Actinomadura rubrisoli</name>
    <dbReference type="NCBI Taxonomy" id="2530368"/>
    <lineage>
        <taxon>Bacteria</taxon>
        <taxon>Bacillati</taxon>
        <taxon>Actinomycetota</taxon>
        <taxon>Actinomycetes</taxon>
        <taxon>Streptosporangiales</taxon>
        <taxon>Thermomonosporaceae</taxon>
        <taxon>Actinomadura</taxon>
    </lineage>
</organism>
<evidence type="ECO:0000256" key="2">
    <source>
        <dbReference type="ARBA" id="ARBA00022475"/>
    </source>
</evidence>
<dbReference type="GO" id="GO:0005886">
    <property type="term" value="C:plasma membrane"/>
    <property type="evidence" value="ECO:0007669"/>
    <property type="project" value="UniProtKB-SubCell"/>
</dbReference>
<proteinExistence type="predicted"/>
<keyword evidence="4 6" id="KW-1133">Transmembrane helix</keyword>
<gene>
    <name evidence="7" type="ORF">E1298_31980</name>
</gene>
<dbReference type="Proteomes" id="UP000294513">
    <property type="component" value="Unassembled WGS sequence"/>
</dbReference>
<accession>A0A4R5AT74</accession>
<sequence length="345" mass="34565">METIAAGAERAAPAKLPVLGGDAAPTALRSPSVQRLRWTVAGILLTALATVVILVFGPGPLRPAATAVRHMRWGFLPALLLLSLLHYVFAALALRGASGRPLPLHETTLTQFTAAAANRITPGGLGAVAVNTRYLVCRGMPLPRAAVAVAVLQVAGVPADLILIAAVLGLGGGNGRTLDAMGSHAAHAAGLVPAVPLLVVAGCLLPAAVLMGRRAARSPAIGRAVCGFADLCRRPRDLALTLGASAGTTLVLGLAFALSVLAVPQTEADPGDILALLAAYLVGAAAGSAVPSPGGVGSTEATLVAALAALGIPAGPALQAVLLFRVITFWAPVPVGLLACRTLRR</sequence>
<feature type="transmembrane region" description="Helical" evidence="6">
    <location>
        <begin position="73"/>
        <end position="94"/>
    </location>
</feature>
<keyword evidence="8" id="KW-1185">Reference proteome</keyword>
<protein>
    <submittedName>
        <fullName evidence="7">Flippase-like domain-containing protein</fullName>
    </submittedName>
</protein>
<dbReference type="InterPro" id="IPR022791">
    <property type="entry name" value="L-PG_synthase/AglD"/>
</dbReference>
<dbReference type="OrthoDB" id="3481606at2"/>
<dbReference type="PANTHER" id="PTHR39087">
    <property type="entry name" value="UPF0104 MEMBRANE PROTEIN MJ1595"/>
    <property type="match status" value="1"/>
</dbReference>
<dbReference type="AlphaFoldDB" id="A0A4R5AT74"/>
<keyword evidence="3 6" id="KW-0812">Transmembrane</keyword>
<evidence type="ECO:0000313" key="7">
    <source>
        <dbReference type="EMBL" id="TDD75029.1"/>
    </source>
</evidence>
<dbReference type="EMBL" id="SMKU01000229">
    <property type="protein sequence ID" value="TDD75029.1"/>
    <property type="molecule type" value="Genomic_DNA"/>
</dbReference>
<dbReference type="RefSeq" id="WP_131899914.1">
    <property type="nucleotide sequence ID" value="NZ_SMKU01000229.1"/>
</dbReference>
<evidence type="ECO:0000256" key="4">
    <source>
        <dbReference type="ARBA" id="ARBA00022989"/>
    </source>
</evidence>
<keyword evidence="2" id="KW-1003">Cell membrane</keyword>
<evidence type="ECO:0000256" key="1">
    <source>
        <dbReference type="ARBA" id="ARBA00004651"/>
    </source>
</evidence>